<accession>A0A194X386</accession>
<dbReference type="SUPFAM" id="SSF48113">
    <property type="entry name" value="Heme-dependent peroxidases"/>
    <property type="match status" value="1"/>
</dbReference>
<dbReference type="GO" id="GO:0000302">
    <property type="term" value="P:response to reactive oxygen species"/>
    <property type="evidence" value="ECO:0007669"/>
    <property type="project" value="TreeGrafter"/>
</dbReference>
<keyword evidence="3 10" id="KW-0349">Heme</keyword>
<dbReference type="PANTHER" id="PTHR31356">
    <property type="entry name" value="THYLAKOID LUMENAL 29 KDA PROTEIN, CHLOROPLASTIC-RELATED"/>
    <property type="match status" value="1"/>
</dbReference>
<dbReference type="EC" id="1.11.1.-" evidence="13"/>
<keyword evidence="6 10" id="KW-0408">Iron</keyword>
<dbReference type="GO" id="GO:0004601">
    <property type="term" value="F:peroxidase activity"/>
    <property type="evidence" value="ECO:0007669"/>
    <property type="project" value="UniProtKB-KW"/>
</dbReference>
<dbReference type="InterPro" id="IPR001621">
    <property type="entry name" value="Ligninase"/>
</dbReference>
<dbReference type="Gene3D" id="1.10.520.10">
    <property type="match status" value="1"/>
</dbReference>
<dbReference type="FunFam" id="1.10.520.10:FF:000021">
    <property type="entry name" value="Peroxidase"/>
    <property type="match status" value="1"/>
</dbReference>
<feature type="binding site" evidence="10">
    <location>
        <position position="244"/>
    </location>
    <ligand>
        <name>Ca(2+)</name>
        <dbReference type="ChEBI" id="CHEBI:29108"/>
        <label>2</label>
    </ligand>
</feature>
<sequence length="352" mass="38165">MKPMFTVLLLFSCYIKQVYTDVDDIIIDYRTGYVDGVPLPGDLASLVFTTDVGRSIAQILQLNISAQGSSIDTVDPKDTMHPCQEWAQISIMLTGLFKSNSSGECNDYARATVRAGFHDAGAWSSTLAAAGQDYGGADGSIYLFGETSRPSNRGLEAVVNTLGQLAKKSQVRVADMIQFAAAHAVVTCPLGPRMRTFIGRKEATQAAPDGLLPSATSDAETLLALFFDKNIGPIDLIALVGAHSVSRQFSFNTTRAGESQDSAPGVWDTNFYEDTIRSDFNAGSGILTFPFDKALSLYGPLQAEWNGYAVRQEDWIEHFSRAYLRLSLAGVNQIQDMIECTDALPLPVTSFP</sequence>
<keyword evidence="4 10" id="KW-0479">Metal-binding</keyword>
<feature type="signal peptide" evidence="13">
    <location>
        <begin position="1"/>
        <end position="20"/>
    </location>
</feature>
<evidence type="ECO:0000256" key="10">
    <source>
        <dbReference type="PIRSR" id="PIRSR601621-2"/>
    </source>
</evidence>
<dbReference type="KEGG" id="psco:LY89DRAFT_784261"/>
<dbReference type="InterPro" id="IPR002016">
    <property type="entry name" value="Haem_peroxidase"/>
</dbReference>
<dbReference type="Pfam" id="PF00141">
    <property type="entry name" value="peroxidase"/>
    <property type="match status" value="1"/>
</dbReference>
<feature type="binding site" evidence="10">
    <location>
        <position position="138"/>
    </location>
    <ligand>
        <name>Ca(2+)</name>
        <dbReference type="ChEBI" id="CHEBI:29108"/>
        <label>1</label>
    </ligand>
</feature>
<keyword evidence="5 13" id="KW-0560">Oxidoreductase</keyword>
<evidence type="ECO:0000256" key="4">
    <source>
        <dbReference type="ARBA" id="ARBA00022723"/>
    </source>
</evidence>
<evidence type="ECO:0000313" key="16">
    <source>
        <dbReference type="Proteomes" id="UP000070700"/>
    </source>
</evidence>
<keyword evidence="2 13" id="KW-0575">Peroxidase</keyword>
<comment type="cofactor">
    <cofactor evidence="10 13">
        <name>Ca(2+)</name>
        <dbReference type="ChEBI" id="CHEBI:29108"/>
    </cofactor>
    <text evidence="10 13">Binds 2 calcium ions per subunit.</text>
</comment>
<dbReference type="GO" id="GO:0046872">
    <property type="term" value="F:metal ion binding"/>
    <property type="evidence" value="ECO:0007669"/>
    <property type="project" value="UniProtKB-UniRule"/>
</dbReference>
<feature type="active site" description="Proton acceptor" evidence="9">
    <location>
        <position position="118"/>
    </location>
</feature>
<dbReference type="GeneID" id="28832492"/>
<evidence type="ECO:0000313" key="15">
    <source>
        <dbReference type="EMBL" id="KUJ14287.1"/>
    </source>
</evidence>
<feature type="binding site" evidence="10">
    <location>
        <position position="268"/>
    </location>
    <ligand>
        <name>Ca(2+)</name>
        <dbReference type="ChEBI" id="CHEBI:29108"/>
        <label>2</label>
    </ligand>
</feature>
<organism evidence="15 16">
    <name type="scientific">Mollisia scopiformis</name>
    <name type="common">Conifer needle endophyte fungus</name>
    <name type="synonym">Phialocephala scopiformis</name>
    <dbReference type="NCBI Taxonomy" id="149040"/>
    <lineage>
        <taxon>Eukaryota</taxon>
        <taxon>Fungi</taxon>
        <taxon>Dikarya</taxon>
        <taxon>Ascomycota</taxon>
        <taxon>Pezizomycotina</taxon>
        <taxon>Leotiomycetes</taxon>
        <taxon>Helotiales</taxon>
        <taxon>Mollisiaceae</taxon>
        <taxon>Mollisia</taxon>
    </lineage>
</organism>
<dbReference type="InterPro" id="IPR044831">
    <property type="entry name" value="Ccp1-like"/>
</dbReference>
<dbReference type="AlphaFoldDB" id="A0A194X386"/>
<comment type="similarity">
    <text evidence="1 13">Belongs to the peroxidase family. Ligninase subfamily.</text>
</comment>
<feature type="binding site" evidence="10">
    <location>
        <position position="119"/>
    </location>
    <ligand>
        <name>Ca(2+)</name>
        <dbReference type="ChEBI" id="CHEBI:29108"/>
        <label>1</label>
    </ligand>
</feature>
<keyword evidence="10 13" id="KW-0106">Calcium</keyword>
<evidence type="ECO:0000259" key="14">
    <source>
        <dbReference type="PROSITE" id="PS50873"/>
    </source>
</evidence>
<dbReference type="STRING" id="149040.A0A194X386"/>
<dbReference type="PROSITE" id="PS50873">
    <property type="entry name" value="PEROXIDASE_4"/>
    <property type="match status" value="1"/>
</dbReference>
<evidence type="ECO:0000256" key="1">
    <source>
        <dbReference type="ARBA" id="ARBA00006089"/>
    </source>
</evidence>
<protein>
    <recommendedName>
        <fullName evidence="13">Peroxidase</fullName>
        <ecNumber evidence="13">1.11.1.-</ecNumber>
    </recommendedName>
</protein>
<dbReference type="InterPro" id="IPR019793">
    <property type="entry name" value="Peroxidases_heam-ligand_BS"/>
</dbReference>
<reference evidence="15 16" key="1">
    <citation type="submission" date="2015-10" db="EMBL/GenBank/DDBJ databases">
        <title>Full genome of DAOMC 229536 Phialocephala scopiformis, a fungal endophyte of spruce producing the potent anti-insectan compound rugulosin.</title>
        <authorList>
            <consortium name="DOE Joint Genome Institute"/>
            <person name="Walker A.K."/>
            <person name="Frasz S.L."/>
            <person name="Seifert K.A."/>
            <person name="Miller J.D."/>
            <person name="Mondo S.J."/>
            <person name="Labutti K."/>
            <person name="Lipzen A."/>
            <person name="Dockter R."/>
            <person name="Kennedy M."/>
            <person name="Grigoriev I.V."/>
            <person name="Spatafora J.W."/>
        </authorList>
    </citation>
    <scope>NUCLEOTIDE SEQUENCE [LARGE SCALE GENOMIC DNA]</scope>
    <source>
        <strain evidence="15 16">CBS 120377</strain>
    </source>
</reference>
<evidence type="ECO:0000256" key="8">
    <source>
        <dbReference type="ARBA" id="ARBA00023180"/>
    </source>
</evidence>
<keyword evidence="7 12" id="KW-1015">Disulfide bond</keyword>
<evidence type="ECO:0000256" key="6">
    <source>
        <dbReference type="ARBA" id="ARBA00023004"/>
    </source>
</evidence>
<dbReference type="PRINTS" id="PR00458">
    <property type="entry name" value="PEROXIDASE"/>
</dbReference>
<evidence type="ECO:0000256" key="9">
    <source>
        <dbReference type="PIRSR" id="PIRSR601621-1"/>
    </source>
</evidence>
<keyword evidence="16" id="KW-1185">Reference proteome</keyword>
<dbReference type="RefSeq" id="XP_018068642.1">
    <property type="nucleotide sequence ID" value="XM_018222766.1"/>
</dbReference>
<dbReference type="InterPro" id="IPR019794">
    <property type="entry name" value="Peroxidases_AS"/>
</dbReference>
<dbReference type="PRINTS" id="PR00462">
    <property type="entry name" value="LIGNINASE"/>
</dbReference>
<feature type="site" description="Transition state stabilizer" evidence="11">
    <location>
        <position position="114"/>
    </location>
</feature>
<feature type="chain" id="PRO_5008443868" description="Peroxidase" evidence="13">
    <location>
        <begin position="21"/>
        <end position="352"/>
    </location>
</feature>
<feature type="domain" description="Plant heme peroxidase family profile" evidence="14">
    <location>
        <begin position="109"/>
        <end position="247"/>
    </location>
</feature>
<proteinExistence type="inferred from homology"/>
<dbReference type="PROSITE" id="PS00436">
    <property type="entry name" value="PEROXIDASE_2"/>
    <property type="match status" value="1"/>
</dbReference>
<evidence type="ECO:0000256" key="13">
    <source>
        <dbReference type="RuleBase" id="RU363051"/>
    </source>
</evidence>
<evidence type="ECO:0000256" key="12">
    <source>
        <dbReference type="PIRSR" id="PIRSR601621-4"/>
    </source>
</evidence>
<feature type="disulfide bond" evidence="12">
    <location>
        <begin position="105"/>
        <end position="188"/>
    </location>
</feature>
<feature type="binding site" evidence="10">
    <location>
        <position position="140"/>
    </location>
    <ligand>
        <name>Ca(2+)</name>
        <dbReference type="ChEBI" id="CHEBI:29108"/>
        <label>1</label>
    </ligand>
</feature>
<dbReference type="Proteomes" id="UP000070700">
    <property type="component" value="Unassembled WGS sequence"/>
</dbReference>
<feature type="binding site" evidence="10">
    <location>
        <position position="261"/>
    </location>
    <ligand>
        <name>Ca(2+)</name>
        <dbReference type="ChEBI" id="CHEBI:29108"/>
        <label>2</label>
    </ligand>
</feature>
<keyword evidence="8" id="KW-0325">Glycoprotein</keyword>
<dbReference type="PROSITE" id="PS00435">
    <property type="entry name" value="PEROXIDASE_1"/>
    <property type="match status" value="1"/>
</dbReference>
<dbReference type="InParanoid" id="A0A194X386"/>
<name>A0A194X386_MOLSC</name>
<evidence type="ECO:0000256" key="5">
    <source>
        <dbReference type="ARBA" id="ARBA00023002"/>
    </source>
</evidence>
<keyword evidence="13" id="KW-0732">Signal</keyword>
<evidence type="ECO:0000256" key="2">
    <source>
        <dbReference type="ARBA" id="ARBA00022559"/>
    </source>
</evidence>
<evidence type="ECO:0000256" key="11">
    <source>
        <dbReference type="PIRSR" id="PIRSR601621-3"/>
    </source>
</evidence>
<dbReference type="GO" id="GO:0042744">
    <property type="term" value="P:hydrogen peroxide catabolic process"/>
    <property type="evidence" value="ECO:0007669"/>
    <property type="project" value="TreeGrafter"/>
</dbReference>
<gene>
    <name evidence="15" type="ORF">LY89DRAFT_784261</name>
</gene>
<dbReference type="InterPro" id="IPR010255">
    <property type="entry name" value="Haem_peroxidase_sf"/>
</dbReference>
<comment type="cofactor">
    <cofactor evidence="10">
        <name>heme b</name>
        <dbReference type="ChEBI" id="CHEBI:60344"/>
    </cofactor>
    <text evidence="10">Binds 1 heme b (iron(II)-protoporphyrin IX) group per subunit.</text>
</comment>
<feature type="binding site" description="axial binding residue" evidence="10">
    <location>
        <position position="243"/>
    </location>
    <ligand>
        <name>heme b</name>
        <dbReference type="ChEBI" id="CHEBI:60344"/>
    </ligand>
    <ligandPart>
        <name>Fe</name>
        <dbReference type="ChEBI" id="CHEBI:18248"/>
    </ligandPart>
</feature>
<dbReference type="GO" id="GO:0034599">
    <property type="term" value="P:cellular response to oxidative stress"/>
    <property type="evidence" value="ECO:0007669"/>
    <property type="project" value="InterPro"/>
</dbReference>
<evidence type="ECO:0000256" key="7">
    <source>
        <dbReference type="ARBA" id="ARBA00023157"/>
    </source>
</evidence>
<dbReference type="Gene3D" id="1.10.420.10">
    <property type="entry name" value="Peroxidase, domain 2"/>
    <property type="match status" value="1"/>
</dbReference>
<dbReference type="OrthoDB" id="2113341at2759"/>
<evidence type="ECO:0000256" key="3">
    <source>
        <dbReference type="ARBA" id="ARBA00022617"/>
    </source>
</evidence>
<dbReference type="GO" id="GO:0020037">
    <property type="term" value="F:heme binding"/>
    <property type="evidence" value="ECO:0007669"/>
    <property type="project" value="UniProtKB-UniRule"/>
</dbReference>
<dbReference type="EMBL" id="KQ947420">
    <property type="protein sequence ID" value="KUJ14287.1"/>
    <property type="molecule type" value="Genomic_DNA"/>
</dbReference>
<dbReference type="PANTHER" id="PTHR31356:SF66">
    <property type="entry name" value="CATALASE-PEROXIDASE"/>
    <property type="match status" value="1"/>
</dbReference>